<evidence type="ECO:0000313" key="2">
    <source>
        <dbReference type="Proteomes" id="UP001381693"/>
    </source>
</evidence>
<dbReference type="Proteomes" id="UP001381693">
    <property type="component" value="Unassembled WGS sequence"/>
</dbReference>
<organism evidence="1 2">
    <name type="scientific">Halocaridina rubra</name>
    <name type="common">Hawaiian red shrimp</name>
    <dbReference type="NCBI Taxonomy" id="373956"/>
    <lineage>
        <taxon>Eukaryota</taxon>
        <taxon>Metazoa</taxon>
        <taxon>Ecdysozoa</taxon>
        <taxon>Arthropoda</taxon>
        <taxon>Crustacea</taxon>
        <taxon>Multicrustacea</taxon>
        <taxon>Malacostraca</taxon>
        <taxon>Eumalacostraca</taxon>
        <taxon>Eucarida</taxon>
        <taxon>Decapoda</taxon>
        <taxon>Pleocyemata</taxon>
        <taxon>Caridea</taxon>
        <taxon>Atyoidea</taxon>
        <taxon>Atyidae</taxon>
        <taxon>Halocaridina</taxon>
    </lineage>
</organism>
<comment type="caution">
    <text evidence="1">The sequence shown here is derived from an EMBL/GenBank/DDBJ whole genome shotgun (WGS) entry which is preliminary data.</text>
</comment>
<proteinExistence type="predicted"/>
<accession>A0AAN8X1M4</accession>
<reference evidence="1 2" key="1">
    <citation type="submission" date="2023-11" db="EMBL/GenBank/DDBJ databases">
        <title>Halocaridina rubra genome assembly.</title>
        <authorList>
            <person name="Smith C."/>
        </authorList>
    </citation>
    <scope>NUCLEOTIDE SEQUENCE [LARGE SCALE GENOMIC DNA]</scope>
    <source>
        <strain evidence="1">EP-1</strain>
        <tissue evidence="1">Whole</tissue>
    </source>
</reference>
<evidence type="ECO:0000313" key="1">
    <source>
        <dbReference type="EMBL" id="KAK7074516.1"/>
    </source>
</evidence>
<keyword evidence="2" id="KW-1185">Reference proteome</keyword>
<name>A0AAN8X1M4_HALRR</name>
<gene>
    <name evidence="1" type="ORF">SK128_027609</name>
</gene>
<protein>
    <recommendedName>
        <fullName evidence="3">Resolvase/invertase-type recombinase catalytic domain-containing protein</fullName>
    </recommendedName>
</protein>
<dbReference type="EMBL" id="JAXCGZ010011556">
    <property type="protein sequence ID" value="KAK7074516.1"/>
    <property type="molecule type" value="Genomic_DNA"/>
</dbReference>
<sequence length="65" mass="7631">MELKGFYIRKSREDRQKSVGAQIANCYQETQRSHYVRSFSASRYAKNGKKIMNDVLLFVWPPACK</sequence>
<evidence type="ECO:0008006" key="3">
    <source>
        <dbReference type="Google" id="ProtNLM"/>
    </source>
</evidence>
<dbReference type="AlphaFoldDB" id="A0AAN8X1M4"/>